<protein>
    <submittedName>
        <fullName evidence="2">Glycosyltransferase family 4 protein</fullName>
        <ecNumber evidence="2">2.4.-.-</ecNumber>
    </submittedName>
</protein>
<name>A0ABV1RV95_9BACT</name>
<dbReference type="Proteomes" id="UP001476807">
    <property type="component" value="Unassembled WGS sequence"/>
</dbReference>
<dbReference type="GO" id="GO:0016757">
    <property type="term" value="F:glycosyltransferase activity"/>
    <property type="evidence" value="ECO:0007669"/>
    <property type="project" value="UniProtKB-KW"/>
</dbReference>
<dbReference type="PANTHER" id="PTHR45947">
    <property type="entry name" value="SULFOQUINOVOSYL TRANSFERASE SQD2"/>
    <property type="match status" value="1"/>
</dbReference>
<dbReference type="EC" id="2.4.-.-" evidence="2"/>
<keyword evidence="3" id="KW-1185">Reference proteome</keyword>
<keyword evidence="2" id="KW-0808">Transferase</keyword>
<dbReference type="PANTHER" id="PTHR45947:SF3">
    <property type="entry name" value="SULFOQUINOVOSYL TRANSFERASE SQD2"/>
    <property type="match status" value="1"/>
</dbReference>
<dbReference type="InterPro" id="IPR050194">
    <property type="entry name" value="Glycosyltransferase_grp1"/>
</dbReference>
<dbReference type="Gene3D" id="3.40.50.2000">
    <property type="entry name" value="Glycogen Phosphorylase B"/>
    <property type="match status" value="2"/>
</dbReference>
<dbReference type="SUPFAM" id="SSF53756">
    <property type="entry name" value="UDP-Glycosyltransferase/glycogen phosphorylase"/>
    <property type="match status" value="1"/>
</dbReference>
<evidence type="ECO:0000313" key="3">
    <source>
        <dbReference type="Proteomes" id="UP001476807"/>
    </source>
</evidence>
<comment type="caution">
    <text evidence="2">The sequence shown here is derived from an EMBL/GenBank/DDBJ whole genome shotgun (WGS) entry which is preliminary data.</text>
</comment>
<sequence length="385" mass="43181">MRKLAILTSHPIQYNAPLFRLLAQNSSFAVKVFYTLGKESSGFVDPGFKKTISWDVPLLKGYDYTFVKNTSSNPTTSAFNGIINPTLIKEIEDFGATHILIYGWSFQSHLKVLRHFRGKVKLLFRGDSTLLDEKPGIKTIARRIVLRWVYKHIDVALYVGTNNKQYYLKHAVPEHKLVFAPHAIDNDRFSQDSYYQKALELKQQLNIALDKKVFLFAGKFERKKNPLLLVEAFLKLNAKDTVLVMVGNGAFETELKALAQGCERIKFLPFQNQSVMPAFYRVGDILVLPSKGPGETWGLCMNEAMACGLGIVASDKVGGAKDLIENDSNGRIFKSGNLNFLTEALAALAQLTKEQLKDMGRQSQAKVSDWSYQNTASAIKNCVLD</sequence>
<proteinExistence type="predicted"/>
<feature type="domain" description="Glycosyl transferase family 1" evidence="1">
    <location>
        <begin position="200"/>
        <end position="363"/>
    </location>
</feature>
<reference evidence="2 3" key="1">
    <citation type="submission" date="2024-06" db="EMBL/GenBank/DDBJ databases">
        <title>Pontibacter populi HYL7-15.</title>
        <authorList>
            <person name="Kim M.K."/>
        </authorList>
    </citation>
    <scope>NUCLEOTIDE SEQUENCE [LARGE SCALE GENOMIC DNA]</scope>
    <source>
        <strain evidence="2 3">HYL7-15</strain>
    </source>
</reference>
<dbReference type="RefSeq" id="WP_350412768.1">
    <property type="nucleotide sequence ID" value="NZ_JBEOKT010000010.1"/>
</dbReference>
<evidence type="ECO:0000259" key="1">
    <source>
        <dbReference type="Pfam" id="PF00534"/>
    </source>
</evidence>
<evidence type="ECO:0000313" key="2">
    <source>
        <dbReference type="EMBL" id="MER2998318.1"/>
    </source>
</evidence>
<dbReference type="Pfam" id="PF00534">
    <property type="entry name" value="Glycos_transf_1"/>
    <property type="match status" value="1"/>
</dbReference>
<accession>A0ABV1RV95</accession>
<dbReference type="CDD" id="cd03801">
    <property type="entry name" value="GT4_PimA-like"/>
    <property type="match status" value="1"/>
</dbReference>
<dbReference type="InterPro" id="IPR001296">
    <property type="entry name" value="Glyco_trans_1"/>
</dbReference>
<keyword evidence="2" id="KW-0328">Glycosyltransferase</keyword>
<gene>
    <name evidence="2" type="ORF">ABS362_12240</name>
</gene>
<dbReference type="EMBL" id="JBEOKT010000010">
    <property type="protein sequence ID" value="MER2998318.1"/>
    <property type="molecule type" value="Genomic_DNA"/>
</dbReference>
<organism evidence="2 3">
    <name type="scientific">Pontibacter populi</name>
    <dbReference type="NCBI Taxonomy" id="890055"/>
    <lineage>
        <taxon>Bacteria</taxon>
        <taxon>Pseudomonadati</taxon>
        <taxon>Bacteroidota</taxon>
        <taxon>Cytophagia</taxon>
        <taxon>Cytophagales</taxon>
        <taxon>Hymenobacteraceae</taxon>
        <taxon>Pontibacter</taxon>
    </lineage>
</organism>